<proteinExistence type="predicted"/>
<name>A0ABT1ITS8_9ACTN</name>
<accession>A0ABT1ITS8</accession>
<dbReference type="RefSeq" id="WP_253795280.1">
    <property type="nucleotide sequence ID" value="NZ_BAAAUB010000011.1"/>
</dbReference>
<evidence type="ECO:0000313" key="1">
    <source>
        <dbReference type="EMBL" id="MCP2308540.1"/>
    </source>
</evidence>
<reference evidence="1 2" key="1">
    <citation type="submission" date="2022-06" db="EMBL/GenBank/DDBJ databases">
        <title>Sequencing the genomes of 1000 actinobacteria strains.</title>
        <authorList>
            <person name="Klenk H.-P."/>
        </authorList>
    </citation>
    <scope>NUCLEOTIDE SEQUENCE [LARGE SCALE GENOMIC DNA]</scope>
    <source>
        <strain evidence="1 2">DSM 41656</strain>
    </source>
</reference>
<keyword evidence="2" id="KW-1185">Reference proteome</keyword>
<organism evidence="1 2">
    <name type="scientific">Kitasatospora paracochleata</name>
    <dbReference type="NCBI Taxonomy" id="58354"/>
    <lineage>
        <taxon>Bacteria</taxon>
        <taxon>Bacillati</taxon>
        <taxon>Actinomycetota</taxon>
        <taxon>Actinomycetes</taxon>
        <taxon>Kitasatosporales</taxon>
        <taxon>Streptomycetaceae</taxon>
        <taxon>Kitasatospora</taxon>
    </lineage>
</organism>
<comment type="caution">
    <text evidence="1">The sequence shown here is derived from an EMBL/GenBank/DDBJ whole genome shotgun (WGS) entry which is preliminary data.</text>
</comment>
<dbReference type="EMBL" id="JAMZDX010000002">
    <property type="protein sequence ID" value="MCP2308540.1"/>
    <property type="molecule type" value="Genomic_DNA"/>
</dbReference>
<sequence length="276" mass="30745">MDERFAEYCDVGVADPLRQGDVLEAVDAEATMWKRHLLVMTADCDFAHAKHRGRVTCVPLLTAEEYLAEMQIPKVRDQLVKPQMAELRRILASGQMPTISDRRLREWASEEKAEAIVRRLGLDGANSKKASDALEAIRMLDTPAKSLRSGIELLVKAQLAGASPPKPEGALKKVVGKLREPYSQPPGDALFLASIGPGLDAGFFAYLRHIEQVWEPEISLGPSRAPSTYRRISRMRDRFAHALVQRFAMVFMSIGLPQQYEELRDLHAAILGESLS</sequence>
<dbReference type="Proteomes" id="UP001206483">
    <property type="component" value="Unassembled WGS sequence"/>
</dbReference>
<evidence type="ECO:0008006" key="3">
    <source>
        <dbReference type="Google" id="ProtNLM"/>
    </source>
</evidence>
<gene>
    <name evidence="1" type="ORF">FHR36_001664</name>
</gene>
<evidence type="ECO:0000313" key="2">
    <source>
        <dbReference type="Proteomes" id="UP001206483"/>
    </source>
</evidence>
<protein>
    <recommendedName>
        <fullName evidence="3">PIN domain-containing protein</fullName>
    </recommendedName>
</protein>